<accession>A0AA36GCV4</accession>
<comment type="caution">
    <text evidence="1">The sequence shown here is derived from an EMBL/GenBank/DDBJ whole genome shotgun (WGS) entry which is preliminary data.</text>
</comment>
<proteinExistence type="predicted"/>
<organism evidence="1 2">
    <name type="scientific">Cylicocyclus nassatus</name>
    <name type="common">Nematode worm</name>
    <dbReference type="NCBI Taxonomy" id="53992"/>
    <lineage>
        <taxon>Eukaryota</taxon>
        <taxon>Metazoa</taxon>
        <taxon>Ecdysozoa</taxon>
        <taxon>Nematoda</taxon>
        <taxon>Chromadorea</taxon>
        <taxon>Rhabditida</taxon>
        <taxon>Rhabditina</taxon>
        <taxon>Rhabditomorpha</taxon>
        <taxon>Strongyloidea</taxon>
        <taxon>Strongylidae</taxon>
        <taxon>Cylicocyclus</taxon>
    </lineage>
</organism>
<dbReference type="AlphaFoldDB" id="A0AA36GCV4"/>
<sequence>MRDAQRRLDTAREAATNSTCSKPLVCIPPTITCEFRDDKGADAPTTQVETTTVQTTTTFETFALDYCARKYGLCSKHDVLVLPIVREFFSASVDSTPFTYDRRKNRLTRCCENNRPSKHFLYMSVEFARMEVRGAEIIGGTPTPCFAVPPV</sequence>
<gene>
    <name evidence="1" type="ORF">CYNAS_LOCUS1325</name>
</gene>
<dbReference type="Proteomes" id="UP001176961">
    <property type="component" value="Unassembled WGS sequence"/>
</dbReference>
<evidence type="ECO:0000313" key="1">
    <source>
        <dbReference type="EMBL" id="CAJ0589342.1"/>
    </source>
</evidence>
<protein>
    <submittedName>
        <fullName evidence="1">Uncharacterized protein</fullName>
    </submittedName>
</protein>
<dbReference type="EMBL" id="CATQJL010000001">
    <property type="protein sequence ID" value="CAJ0589342.1"/>
    <property type="molecule type" value="Genomic_DNA"/>
</dbReference>
<keyword evidence="2" id="KW-1185">Reference proteome</keyword>
<evidence type="ECO:0000313" key="2">
    <source>
        <dbReference type="Proteomes" id="UP001176961"/>
    </source>
</evidence>
<reference evidence="1" key="1">
    <citation type="submission" date="2023-07" db="EMBL/GenBank/DDBJ databases">
        <authorList>
            <consortium name="CYATHOMIX"/>
        </authorList>
    </citation>
    <scope>NUCLEOTIDE SEQUENCE</scope>
    <source>
        <strain evidence="1">N/A</strain>
    </source>
</reference>
<name>A0AA36GCV4_CYLNA</name>